<evidence type="ECO:0000313" key="2">
    <source>
        <dbReference type="EMBL" id="MFI6505093.1"/>
    </source>
</evidence>
<name>A0ABW7ZAD3_9ACTN</name>
<reference evidence="2 3" key="1">
    <citation type="submission" date="2024-10" db="EMBL/GenBank/DDBJ databases">
        <title>The Natural Products Discovery Center: Release of the First 8490 Sequenced Strains for Exploring Actinobacteria Biosynthetic Diversity.</title>
        <authorList>
            <person name="Kalkreuter E."/>
            <person name="Kautsar S.A."/>
            <person name="Yang D."/>
            <person name="Bader C.D."/>
            <person name="Teijaro C.N."/>
            <person name="Fluegel L."/>
            <person name="Davis C.M."/>
            <person name="Simpson J.R."/>
            <person name="Lauterbach L."/>
            <person name="Steele A.D."/>
            <person name="Gui C."/>
            <person name="Meng S."/>
            <person name="Li G."/>
            <person name="Viehrig K."/>
            <person name="Ye F."/>
            <person name="Su P."/>
            <person name="Kiefer A.F."/>
            <person name="Nichols A."/>
            <person name="Cepeda A.J."/>
            <person name="Yan W."/>
            <person name="Fan B."/>
            <person name="Jiang Y."/>
            <person name="Adhikari A."/>
            <person name="Zheng C.-J."/>
            <person name="Schuster L."/>
            <person name="Cowan T.M."/>
            <person name="Smanski M.J."/>
            <person name="Chevrette M.G."/>
            <person name="De Carvalho L.P.S."/>
            <person name="Shen B."/>
        </authorList>
    </citation>
    <scope>NUCLEOTIDE SEQUENCE [LARGE SCALE GENOMIC DNA]</scope>
    <source>
        <strain evidence="2 3">NPDC050545</strain>
    </source>
</reference>
<dbReference type="InterPro" id="IPR047789">
    <property type="entry name" value="CU044_5270-like"/>
</dbReference>
<accession>A0ABW7ZAD3</accession>
<dbReference type="RefSeq" id="WP_397091116.1">
    <property type="nucleotide sequence ID" value="NZ_JBITGY010000017.1"/>
</dbReference>
<dbReference type="EMBL" id="JBITGY010000017">
    <property type="protein sequence ID" value="MFI6505093.1"/>
    <property type="molecule type" value="Genomic_DNA"/>
</dbReference>
<proteinExistence type="predicted"/>
<comment type="caution">
    <text evidence="2">The sequence shown here is derived from an EMBL/GenBank/DDBJ whole genome shotgun (WGS) entry which is preliminary data.</text>
</comment>
<evidence type="ECO:0000313" key="3">
    <source>
        <dbReference type="Proteomes" id="UP001612741"/>
    </source>
</evidence>
<dbReference type="NCBIfam" id="NF038083">
    <property type="entry name" value="CU044_5270_fam"/>
    <property type="match status" value="1"/>
</dbReference>
<organism evidence="2 3">
    <name type="scientific">Nonomuraea typhae</name>
    <dbReference type="NCBI Taxonomy" id="2603600"/>
    <lineage>
        <taxon>Bacteria</taxon>
        <taxon>Bacillati</taxon>
        <taxon>Actinomycetota</taxon>
        <taxon>Actinomycetes</taxon>
        <taxon>Streptosporangiales</taxon>
        <taxon>Streptosporangiaceae</taxon>
        <taxon>Nonomuraea</taxon>
    </lineage>
</organism>
<protein>
    <submittedName>
        <fullName evidence="2">CU044_5270 family protein</fullName>
    </submittedName>
</protein>
<evidence type="ECO:0000256" key="1">
    <source>
        <dbReference type="SAM" id="MobiDB-lite"/>
    </source>
</evidence>
<sequence length="368" mass="38713">MDDDLSAVRDLLSTPGPSREVTEEGRGRLLAAAWGTPPRKHRPGGWTAPFRYGLVAAAMATALGVAVLTPSGSLVLSPDPAATASNAPTARQILLAAATAMARTPSAGDYWRARTVTGKLIVSPDRGYVLRRDSASETWLSRSPDKRGWSFNQYLGARPAAEADKLAWQAAGEPVSWRYPADVTGMGFIGAGETVQSAAGARVGGPPKEPVDWEDVDRIPAGAAALRSYLENKIGDVSDRELVARLRKGCMEILSGLPVSAEVRASAYQVMASLPGMTAEGEVTDPLGRTGQGLSYQVNKPEGQVGNGRFVIDPDSGFPLANETKGVGRLADGRSVEVSTFTAYQQIGWTDEEPDLEGAQAGDGIHAG</sequence>
<keyword evidence="3" id="KW-1185">Reference proteome</keyword>
<gene>
    <name evidence="2" type="ORF">ACIBG2_47475</name>
</gene>
<feature type="region of interest" description="Disordered" evidence="1">
    <location>
        <begin position="1"/>
        <end position="25"/>
    </location>
</feature>
<dbReference type="Proteomes" id="UP001612741">
    <property type="component" value="Unassembled WGS sequence"/>
</dbReference>